<evidence type="ECO:0000313" key="2">
    <source>
        <dbReference type="Proteomes" id="UP000794436"/>
    </source>
</evidence>
<accession>A0A8K1FFG2</accession>
<reference evidence="1" key="1">
    <citation type="submission" date="2019-03" db="EMBL/GenBank/DDBJ databases">
        <title>Long read genome sequence of the mycoparasitic Pythium oligandrum ATCC 38472 isolated from sugarbeet rhizosphere.</title>
        <authorList>
            <person name="Gaulin E."/>
        </authorList>
    </citation>
    <scope>NUCLEOTIDE SEQUENCE</scope>
    <source>
        <strain evidence="1">ATCC 38472_TT</strain>
    </source>
</reference>
<protein>
    <submittedName>
        <fullName evidence="1">Uncharacterized protein</fullName>
    </submittedName>
</protein>
<proteinExistence type="predicted"/>
<sequence>MATSSTRRKVVLHFDLNRTVLMSDAAGGRTMENTVNYLLSECTWGYVHPTNPSEWVCVSEASSIAPPAAPKVTIDGNDVAVPLITYKQFVDDSLPYKSLKDAGVDGKDTIEQIKAFNKAAKKQRTALQSAFTGSGPGAPVIGSFNEVMEKLHFPSGPQREAAKDAAKSLPVSRLQEAWSEGRYYLLPSFMQFLAYLASLEDKYDVKLVFRTFGDDIPEVAKELELLVDGKHPIALETAIPASFKLTAAGAQVGTFYRDGFESDGTALAVGTLTKVPFTSAHQGDSSALETFYQGQGVEIVRGFPAIHRKVQEMTHSHPTIALRDYWEWWSAHAEAGEYGKLLLVDDSASNNDIAVFFDDHVEAHHSHIVDVRDVASGAPVPFSKSKGKYLQRVEPFAAITDPHYFINLVKSILQE</sequence>
<name>A0A8K1FFG2_PYTOL</name>
<dbReference type="PANTHER" id="PTHR36960">
    <property type="entry name" value="SI:DKEY-32E6.3"/>
    <property type="match status" value="1"/>
</dbReference>
<comment type="caution">
    <text evidence="1">The sequence shown here is derived from an EMBL/GenBank/DDBJ whole genome shotgun (WGS) entry which is preliminary data.</text>
</comment>
<dbReference type="OrthoDB" id="417678at2759"/>
<dbReference type="PANTHER" id="PTHR36960:SF1">
    <property type="entry name" value="SI:DKEY-32E6.3"/>
    <property type="match status" value="1"/>
</dbReference>
<dbReference type="Proteomes" id="UP000794436">
    <property type="component" value="Unassembled WGS sequence"/>
</dbReference>
<keyword evidence="2" id="KW-1185">Reference proteome</keyword>
<dbReference type="EMBL" id="SPLM01000075">
    <property type="protein sequence ID" value="TMW61620.1"/>
    <property type="molecule type" value="Genomic_DNA"/>
</dbReference>
<organism evidence="1 2">
    <name type="scientific">Pythium oligandrum</name>
    <name type="common">Mycoparasitic fungus</name>
    <dbReference type="NCBI Taxonomy" id="41045"/>
    <lineage>
        <taxon>Eukaryota</taxon>
        <taxon>Sar</taxon>
        <taxon>Stramenopiles</taxon>
        <taxon>Oomycota</taxon>
        <taxon>Peronosporomycetes</taxon>
        <taxon>Pythiales</taxon>
        <taxon>Pythiaceae</taxon>
        <taxon>Pythium</taxon>
    </lineage>
</organism>
<evidence type="ECO:0000313" key="1">
    <source>
        <dbReference type="EMBL" id="TMW61620.1"/>
    </source>
</evidence>
<dbReference type="AlphaFoldDB" id="A0A8K1FFG2"/>
<gene>
    <name evidence="1" type="ORF">Poli38472_010683</name>
</gene>